<dbReference type="AlphaFoldDB" id="A0A4S4D3T8"/>
<keyword evidence="3" id="KW-1185">Reference proteome</keyword>
<evidence type="ECO:0000313" key="3">
    <source>
        <dbReference type="Proteomes" id="UP000306102"/>
    </source>
</evidence>
<organism evidence="2 3">
    <name type="scientific">Camellia sinensis var. sinensis</name>
    <name type="common">China tea</name>
    <dbReference type="NCBI Taxonomy" id="542762"/>
    <lineage>
        <taxon>Eukaryota</taxon>
        <taxon>Viridiplantae</taxon>
        <taxon>Streptophyta</taxon>
        <taxon>Embryophyta</taxon>
        <taxon>Tracheophyta</taxon>
        <taxon>Spermatophyta</taxon>
        <taxon>Magnoliopsida</taxon>
        <taxon>eudicotyledons</taxon>
        <taxon>Gunneridae</taxon>
        <taxon>Pentapetalae</taxon>
        <taxon>asterids</taxon>
        <taxon>Ericales</taxon>
        <taxon>Theaceae</taxon>
        <taxon>Camellia</taxon>
    </lineage>
</organism>
<feature type="region of interest" description="Disordered" evidence="1">
    <location>
        <begin position="61"/>
        <end position="87"/>
    </location>
</feature>
<dbReference type="EMBL" id="SDRB02012688">
    <property type="protein sequence ID" value="THF96974.1"/>
    <property type="molecule type" value="Genomic_DNA"/>
</dbReference>
<reference evidence="2 3" key="1">
    <citation type="journal article" date="2018" name="Proc. Natl. Acad. Sci. U.S.A.">
        <title>Draft genome sequence of Camellia sinensis var. sinensis provides insights into the evolution of the tea genome and tea quality.</title>
        <authorList>
            <person name="Wei C."/>
            <person name="Yang H."/>
            <person name="Wang S."/>
            <person name="Zhao J."/>
            <person name="Liu C."/>
            <person name="Gao L."/>
            <person name="Xia E."/>
            <person name="Lu Y."/>
            <person name="Tai Y."/>
            <person name="She G."/>
            <person name="Sun J."/>
            <person name="Cao H."/>
            <person name="Tong W."/>
            <person name="Gao Q."/>
            <person name="Li Y."/>
            <person name="Deng W."/>
            <person name="Jiang X."/>
            <person name="Wang W."/>
            <person name="Chen Q."/>
            <person name="Zhang S."/>
            <person name="Li H."/>
            <person name="Wu J."/>
            <person name="Wang P."/>
            <person name="Li P."/>
            <person name="Shi C."/>
            <person name="Zheng F."/>
            <person name="Jian J."/>
            <person name="Huang B."/>
            <person name="Shan D."/>
            <person name="Shi M."/>
            <person name="Fang C."/>
            <person name="Yue Y."/>
            <person name="Li F."/>
            <person name="Li D."/>
            <person name="Wei S."/>
            <person name="Han B."/>
            <person name="Jiang C."/>
            <person name="Yin Y."/>
            <person name="Xia T."/>
            <person name="Zhang Z."/>
            <person name="Bennetzen J.L."/>
            <person name="Zhao S."/>
            <person name="Wan X."/>
        </authorList>
    </citation>
    <scope>NUCLEOTIDE SEQUENCE [LARGE SCALE GENOMIC DNA]</scope>
    <source>
        <strain evidence="3">cv. Shuchazao</strain>
        <tissue evidence="2">Leaf</tissue>
    </source>
</reference>
<sequence length="157" mass="17961">MFAGMVFEGWFSRVKKSVRVVSQKQRELWENNMKSSAGKRTIGEEICKNGNRLRRIMSSSTISKNNPPLSEVTDHISEDREETETKPNFVTSHLQLKPHPHNGTMEKEVVLRRIRHHKRMNKLCKAAQALLSSPFAAKPGKVSVHEKRWVDDAFAAP</sequence>
<evidence type="ECO:0000313" key="2">
    <source>
        <dbReference type="EMBL" id="THF96974.1"/>
    </source>
</evidence>
<gene>
    <name evidence="2" type="ORF">TEA_026092</name>
</gene>
<comment type="caution">
    <text evidence="2">The sequence shown here is derived from an EMBL/GenBank/DDBJ whole genome shotgun (WGS) entry which is preliminary data.</text>
</comment>
<protein>
    <submittedName>
        <fullName evidence="2">Uncharacterized protein</fullName>
    </submittedName>
</protein>
<dbReference type="Proteomes" id="UP000306102">
    <property type="component" value="Unassembled WGS sequence"/>
</dbReference>
<dbReference type="PANTHER" id="PTHR35324">
    <property type="entry name" value="BNAA08G03750D PROTEIN"/>
    <property type="match status" value="1"/>
</dbReference>
<proteinExistence type="predicted"/>
<accession>A0A4S4D3T8</accession>
<name>A0A4S4D3T8_CAMSN</name>
<evidence type="ECO:0000256" key="1">
    <source>
        <dbReference type="SAM" id="MobiDB-lite"/>
    </source>
</evidence>
<dbReference type="PANTHER" id="PTHR35324:SF4">
    <property type="entry name" value="EXPRESSED PROTEIN"/>
    <property type="match status" value="1"/>
</dbReference>